<dbReference type="Pfam" id="PF02548">
    <property type="entry name" value="Pantoate_transf"/>
    <property type="match status" value="1"/>
</dbReference>
<evidence type="ECO:0000259" key="6">
    <source>
        <dbReference type="Pfam" id="PF02558"/>
    </source>
</evidence>
<dbReference type="EC" id="2.1.2.11" evidence="3"/>
<dbReference type="GO" id="GO:0005739">
    <property type="term" value="C:mitochondrion"/>
    <property type="evidence" value="ECO:0007669"/>
    <property type="project" value="TreeGrafter"/>
</dbReference>
<gene>
    <name evidence="8" type="ORF">C9374_003810</name>
</gene>
<feature type="domain" description="Ketopantoate reductase N-terminal" evidence="6">
    <location>
        <begin position="404"/>
        <end position="501"/>
    </location>
</feature>
<dbReference type="Gene3D" id="3.20.20.60">
    <property type="entry name" value="Phosphoenolpyruvate-binding domains"/>
    <property type="match status" value="1"/>
</dbReference>
<comment type="similarity">
    <text evidence="2">Belongs to the PanB family.</text>
</comment>
<evidence type="ECO:0000256" key="2">
    <source>
        <dbReference type="ARBA" id="ARBA00008676"/>
    </source>
</evidence>
<dbReference type="InterPro" id="IPR003700">
    <property type="entry name" value="Pantoate_hydroxy_MeTrfase"/>
</dbReference>
<dbReference type="InterPro" id="IPR008927">
    <property type="entry name" value="6-PGluconate_DH-like_C_sf"/>
</dbReference>
<dbReference type="NCBIfam" id="TIGR00222">
    <property type="entry name" value="panB"/>
    <property type="match status" value="1"/>
</dbReference>
<dbReference type="Pfam" id="PF08546">
    <property type="entry name" value="ApbA_C"/>
    <property type="match status" value="1"/>
</dbReference>
<dbReference type="AlphaFoldDB" id="A0AA88H891"/>
<dbReference type="NCBIfam" id="NF001452">
    <property type="entry name" value="PRK00311.1"/>
    <property type="match status" value="1"/>
</dbReference>
<dbReference type="InterPro" id="IPR013332">
    <property type="entry name" value="KPR_N"/>
</dbReference>
<dbReference type="EMBL" id="PYSW02000001">
    <property type="protein sequence ID" value="KAG2394046.1"/>
    <property type="molecule type" value="Genomic_DNA"/>
</dbReference>
<dbReference type="SUPFAM" id="SSF48179">
    <property type="entry name" value="6-phosphogluconate dehydrogenase C-terminal domain-like"/>
    <property type="match status" value="1"/>
</dbReference>
<dbReference type="SUPFAM" id="SSF51621">
    <property type="entry name" value="Phosphoenolpyruvate/pyruvate domain"/>
    <property type="match status" value="1"/>
</dbReference>
<dbReference type="FunFam" id="3.20.20.60:FF:000003">
    <property type="entry name" value="3-methyl-2-oxobutanoate hydroxymethyltransferase"/>
    <property type="match status" value="1"/>
</dbReference>
<comment type="pathway">
    <text evidence="1">Cofactor biosynthesis; (R)-pantothenate biosynthesis; (R)-pantoate from 3-methyl-2-oxobutanoate: step 1/2.</text>
</comment>
<comment type="caution">
    <text evidence="8">The sequence shown here is derived from an EMBL/GenBank/DDBJ whole genome shotgun (WGS) entry which is preliminary data.</text>
</comment>
<evidence type="ECO:0000256" key="3">
    <source>
        <dbReference type="ARBA" id="ARBA00012618"/>
    </source>
</evidence>
<sequence>MKPSPLLKGVTTRRVIISLRSRFASHSCVNETSQFQKGNMVTISKKGNIAWIMDIVREGRREYSVHPSHSNGKTSEVPEQTMLRTELIPVTLNCIKYKYENKIPLTMLTATDYPSASVIDQTNCDMILVGDSLSMTALGHSNTTSVTMDEMIHHAKAVKRGSKYSFLIGDMPFGSYTTDESAVHNAVRFIKEAEMHAVKLEGGQRVASKIKAIVDAGIVVVGHVGLTPQSSNQLGGFRVVGSKSCDEAIQVWKDALAVKEAGASLIVLECVPQKLASLITKELGIPVIGIGSGLCSGQVLVYHDILGLYSKFTPKFCKKYLDLNPTLINACEQYVRDVTVQEFPEKSHTFVIKEDVYKYVSEYIEKEAKELREKNPVYPHPILKKKDEINTMPQPTFSMGTRRVVVLGSGSVGSLIATCLQHCEENQIRMVNGRTNCTLTTSNVLVERTVKENEHSPSTLIASSTVRYLTLDQLQHEWNNEIDLLIVAVKTHSTLEAIQNFMKTFPTLNTFETCGVKRRIEEHDKKDSPNKIILEQSVSPTISISLPKILSGTELGKLFSDNSQFHVASHLSPTLINGEEVYVDWMKLIVNSTVNPVASLFQIENGGLSHNSHLQQVMKQLIREQLDILKLIPGAIHSLGVTCQELKEKSFEECIFSKVMQVIEKTKTNTCSMYHDVRNGTLTEVDHLNGAFVELAKRLNLPPSSYSVNSMISEIVKAKSTHVNNQCK</sequence>
<keyword evidence="9" id="KW-1185">Reference proteome</keyword>
<organism evidence="8 9">
    <name type="scientific">Naegleria lovaniensis</name>
    <name type="common">Amoeba</name>
    <dbReference type="NCBI Taxonomy" id="51637"/>
    <lineage>
        <taxon>Eukaryota</taxon>
        <taxon>Discoba</taxon>
        <taxon>Heterolobosea</taxon>
        <taxon>Tetramitia</taxon>
        <taxon>Eutetramitia</taxon>
        <taxon>Vahlkampfiidae</taxon>
        <taxon>Naegleria</taxon>
    </lineage>
</organism>
<dbReference type="PANTHER" id="PTHR20881:SF0">
    <property type="entry name" value="3-METHYL-2-OXOBUTANOATE HYDROXYMETHYLTRANSFERASE"/>
    <property type="match status" value="1"/>
</dbReference>
<dbReference type="InterPro" id="IPR040442">
    <property type="entry name" value="Pyrv_kinase-like_dom_sf"/>
</dbReference>
<feature type="domain" description="Ketopantoate reductase C-terminal" evidence="7">
    <location>
        <begin position="585"/>
        <end position="719"/>
    </location>
</feature>
<comment type="catalytic activity">
    <reaction evidence="5">
        <text>(6R)-5,10-methylene-5,6,7,8-tetrahydrofolate + 3-methyl-2-oxobutanoate + H2O = 2-dehydropantoate + (6S)-5,6,7,8-tetrahydrofolate</text>
        <dbReference type="Rhea" id="RHEA:11824"/>
        <dbReference type="ChEBI" id="CHEBI:11561"/>
        <dbReference type="ChEBI" id="CHEBI:11851"/>
        <dbReference type="ChEBI" id="CHEBI:15377"/>
        <dbReference type="ChEBI" id="CHEBI:15636"/>
        <dbReference type="ChEBI" id="CHEBI:57453"/>
        <dbReference type="EC" id="2.1.2.11"/>
    </reaction>
</comment>
<dbReference type="GO" id="GO:0003864">
    <property type="term" value="F:3-methyl-2-oxobutanoate hydroxymethyltransferase activity"/>
    <property type="evidence" value="ECO:0007669"/>
    <property type="project" value="UniProtKB-EC"/>
</dbReference>
<dbReference type="PANTHER" id="PTHR20881">
    <property type="entry name" value="3-METHYL-2-OXOBUTANOATE HYDROXYMETHYLTRANSFERASE"/>
    <property type="match status" value="1"/>
</dbReference>
<dbReference type="InterPro" id="IPR015813">
    <property type="entry name" value="Pyrv/PenolPyrv_kinase-like_dom"/>
</dbReference>
<evidence type="ECO:0000256" key="5">
    <source>
        <dbReference type="ARBA" id="ARBA00049172"/>
    </source>
</evidence>
<keyword evidence="4" id="KW-0808">Transferase</keyword>
<proteinExistence type="inferred from homology"/>
<dbReference type="RefSeq" id="XP_044555940.1">
    <property type="nucleotide sequence ID" value="XM_044693380.1"/>
</dbReference>
<accession>A0AA88H891</accession>
<evidence type="ECO:0000313" key="8">
    <source>
        <dbReference type="EMBL" id="KAG2394046.1"/>
    </source>
</evidence>
<reference evidence="8 9" key="1">
    <citation type="journal article" date="2018" name="BMC Genomics">
        <title>The genome of Naegleria lovaniensis, the basis for a comparative approach to unravel pathogenicity factors of the human pathogenic amoeba N. fowleri.</title>
        <authorList>
            <person name="Liechti N."/>
            <person name="Schurch N."/>
            <person name="Bruggmann R."/>
            <person name="Wittwer M."/>
        </authorList>
    </citation>
    <scope>NUCLEOTIDE SEQUENCE [LARGE SCALE GENOMIC DNA]</scope>
    <source>
        <strain evidence="8 9">ATCC 30569</strain>
    </source>
</reference>
<name>A0AA88H891_NAELO</name>
<evidence type="ECO:0000313" key="9">
    <source>
        <dbReference type="Proteomes" id="UP000816034"/>
    </source>
</evidence>
<dbReference type="InterPro" id="IPR013752">
    <property type="entry name" value="KPA_reductase"/>
</dbReference>
<dbReference type="Proteomes" id="UP000816034">
    <property type="component" value="Unassembled WGS sequence"/>
</dbReference>
<dbReference type="Gene3D" id="3.40.50.720">
    <property type="entry name" value="NAD(P)-binding Rossmann-like Domain"/>
    <property type="match status" value="1"/>
</dbReference>
<evidence type="ECO:0000256" key="4">
    <source>
        <dbReference type="ARBA" id="ARBA00022679"/>
    </source>
</evidence>
<dbReference type="InterPro" id="IPR013328">
    <property type="entry name" value="6PGD_dom2"/>
</dbReference>
<evidence type="ECO:0000256" key="1">
    <source>
        <dbReference type="ARBA" id="ARBA00005033"/>
    </source>
</evidence>
<dbReference type="GO" id="GO:0015940">
    <property type="term" value="P:pantothenate biosynthetic process"/>
    <property type="evidence" value="ECO:0007669"/>
    <property type="project" value="InterPro"/>
</dbReference>
<dbReference type="HAMAP" id="MF_00156">
    <property type="entry name" value="PanB"/>
    <property type="match status" value="1"/>
</dbReference>
<dbReference type="CDD" id="cd06557">
    <property type="entry name" value="KPHMT-like"/>
    <property type="match status" value="1"/>
</dbReference>
<dbReference type="GO" id="GO:0000287">
    <property type="term" value="F:magnesium ion binding"/>
    <property type="evidence" value="ECO:0007669"/>
    <property type="project" value="TreeGrafter"/>
</dbReference>
<dbReference type="Gene3D" id="1.10.1040.10">
    <property type="entry name" value="N-(1-d-carboxylethyl)-l-norvaline Dehydrogenase, domain 2"/>
    <property type="match status" value="1"/>
</dbReference>
<evidence type="ECO:0000259" key="7">
    <source>
        <dbReference type="Pfam" id="PF08546"/>
    </source>
</evidence>
<dbReference type="GeneID" id="68096265"/>
<dbReference type="Pfam" id="PF02558">
    <property type="entry name" value="ApbA"/>
    <property type="match status" value="1"/>
</dbReference>
<protein>
    <recommendedName>
        <fullName evidence="3">3-methyl-2-oxobutanoate hydroxymethyltransferase</fullName>
        <ecNumber evidence="3">2.1.2.11</ecNumber>
    </recommendedName>
</protein>